<keyword evidence="3" id="KW-1185">Reference proteome</keyword>
<evidence type="ECO:0000313" key="3">
    <source>
        <dbReference type="Proteomes" id="UP000813444"/>
    </source>
</evidence>
<feature type="compositionally biased region" description="Acidic residues" evidence="1">
    <location>
        <begin position="258"/>
        <end position="271"/>
    </location>
</feature>
<dbReference type="AlphaFoldDB" id="A0A8K0SH98"/>
<sequence length="483" mass="53553">MSDPGTEASKMVEFDSAYRESDQFFYFHHVISGEEASLKIEVIGPNLTHTFHHSRARQHMSFSTVVNNLSSKTVGYLALVQPKDGKRVVLTWAESGHGGGIYGDVLDPAPGILSNQIWTQRTIMLGKVMGFKMRSIYDGRKPDGVSNWGVYRGSHVEVKLATHAILTLLKECRVTEDLDHVTLEHLQALRQVQWEKDMRPTFEIYFSRKNCPLCGNFTKRLSEETGIPISLEWRDRLVPIEYKKGKPLRSRRPGGEQATEEQEVEEQDSDFGDGLSREEAIDLTEEMAVSATQVIDLTNQAASVPPAPCYNERIGAYIDGLAYCVGQIDQSPQTARQAILDLAERHRAQHLSRISKPLPPTAEVEAPLWMGLPTPLPTPTKSADHDDGSARSPRPYSWSKNTEAGPVSTPTSGRYPSPERSSVQESRPRIFYATSSGQAGEPMAWTTTPAAPSPLFANRPTPSFLHRARVARPYAINGNAGGM</sequence>
<organism evidence="2 3">
    <name type="scientific">Stachybotrys elegans</name>
    <dbReference type="NCBI Taxonomy" id="80388"/>
    <lineage>
        <taxon>Eukaryota</taxon>
        <taxon>Fungi</taxon>
        <taxon>Dikarya</taxon>
        <taxon>Ascomycota</taxon>
        <taxon>Pezizomycotina</taxon>
        <taxon>Sordariomycetes</taxon>
        <taxon>Hypocreomycetidae</taxon>
        <taxon>Hypocreales</taxon>
        <taxon>Stachybotryaceae</taxon>
        <taxon>Stachybotrys</taxon>
    </lineage>
</organism>
<evidence type="ECO:0000256" key="1">
    <source>
        <dbReference type="SAM" id="MobiDB-lite"/>
    </source>
</evidence>
<proteinExistence type="predicted"/>
<feature type="region of interest" description="Disordered" evidence="1">
    <location>
        <begin position="246"/>
        <end position="274"/>
    </location>
</feature>
<feature type="compositionally biased region" description="Polar residues" evidence="1">
    <location>
        <begin position="398"/>
        <end position="425"/>
    </location>
</feature>
<accession>A0A8K0SH98</accession>
<protein>
    <submittedName>
        <fullName evidence="2">Uncharacterized protein</fullName>
    </submittedName>
</protein>
<evidence type="ECO:0000313" key="2">
    <source>
        <dbReference type="EMBL" id="KAH7308133.1"/>
    </source>
</evidence>
<dbReference type="Proteomes" id="UP000813444">
    <property type="component" value="Unassembled WGS sequence"/>
</dbReference>
<name>A0A8K0SH98_9HYPO</name>
<feature type="region of interest" description="Disordered" evidence="1">
    <location>
        <begin position="369"/>
        <end position="429"/>
    </location>
</feature>
<dbReference type="EMBL" id="JAGPNK010000016">
    <property type="protein sequence ID" value="KAH7308133.1"/>
    <property type="molecule type" value="Genomic_DNA"/>
</dbReference>
<gene>
    <name evidence="2" type="ORF">B0I35DRAFT_105092</name>
</gene>
<comment type="caution">
    <text evidence="2">The sequence shown here is derived from an EMBL/GenBank/DDBJ whole genome shotgun (WGS) entry which is preliminary data.</text>
</comment>
<dbReference type="OrthoDB" id="4841107at2759"/>
<reference evidence="2" key="1">
    <citation type="journal article" date="2021" name="Nat. Commun.">
        <title>Genetic determinants of endophytism in the Arabidopsis root mycobiome.</title>
        <authorList>
            <person name="Mesny F."/>
            <person name="Miyauchi S."/>
            <person name="Thiergart T."/>
            <person name="Pickel B."/>
            <person name="Atanasova L."/>
            <person name="Karlsson M."/>
            <person name="Huettel B."/>
            <person name="Barry K.W."/>
            <person name="Haridas S."/>
            <person name="Chen C."/>
            <person name="Bauer D."/>
            <person name="Andreopoulos W."/>
            <person name="Pangilinan J."/>
            <person name="LaButti K."/>
            <person name="Riley R."/>
            <person name="Lipzen A."/>
            <person name="Clum A."/>
            <person name="Drula E."/>
            <person name="Henrissat B."/>
            <person name="Kohler A."/>
            <person name="Grigoriev I.V."/>
            <person name="Martin F.M."/>
            <person name="Hacquard S."/>
        </authorList>
    </citation>
    <scope>NUCLEOTIDE SEQUENCE</scope>
    <source>
        <strain evidence="2">MPI-CAGE-CH-0235</strain>
    </source>
</reference>